<keyword evidence="2 8" id="KW-0723">Serine/threonine-protein kinase</keyword>
<comment type="cofactor">
    <cofactor evidence="8">
        <name>Mg(2+)</name>
        <dbReference type="ChEBI" id="CHEBI:18420"/>
    </cofactor>
</comment>
<dbReference type="FunFam" id="3.30.200.20:FF:000046">
    <property type="entry name" value="Mitogen-activated protein kinase"/>
    <property type="match status" value="1"/>
</dbReference>
<dbReference type="PANTHER" id="PTHR24055">
    <property type="entry name" value="MITOGEN-ACTIVATED PROTEIN KINASE"/>
    <property type="match status" value="1"/>
</dbReference>
<dbReference type="Gene3D" id="3.30.200.20">
    <property type="entry name" value="Phosphorylase Kinase, domain 1"/>
    <property type="match status" value="1"/>
</dbReference>
<dbReference type="InterPro" id="IPR011009">
    <property type="entry name" value="Kinase-like_dom_sf"/>
</dbReference>
<dbReference type="CDD" id="cd07858">
    <property type="entry name" value="STKc_TEY_MAPK"/>
    <property type="match status" value="1"/>
</dbReference>
<dbReference type="GO" id="GO:0004707">
    <property type="term" value="F:MAP kinase activity"/>
    <property type="evidence" value="ECO:0007669"/>
    <property type="project" value="UniProtKB-EC"/>
</dbReference>
<dbReference type="Gene3D" id="1.10.510.10">
    <property type="entry name" value="Transferase(Phosphotransferase) domain 1"/>
    <property type="match status" value="1"/>
</dbReference>
<evidence type="ECO:0000256" key="6">
    <source>
        <dbReference type="ARBA" id="ARBA00022840"/>
    </source>
</evidence>
<dbReference type="EC" id="2.7.11.24" evidence="8"/>
<dbReference type="Proteomes" id="UP001642360">
    <property type="component" value="Unassembled WGS sequence"/>
</dbReference>
<comment type="similarity">
    <text evidence="1">Belongs to the protein kinase superfamily. CMGC Ser/Thr protein kinase family. MAP kinase subfamily.</text>
</comment>
<evidence type="ECO:0000256" key="8">
    <source>
        <dbReference type="RuleBase" id="RU361165"/>
    </source>
</evidence>
<feature type="domain" description="Protein kinase" evidence="9">
    <location>
        <begin position="40"/>
        <end position="326"/>
    </location>
</feature>
<dbReference type="GO" id="GO:0010225">
    <property type="term" value="P:response to UV-C"/>
    <property type="evidence" value="ECO:0007669"/>
    <property type="project" value="UniProtKB-ARBA"/>
</dbReference>
<dbReference type="InterPro" id="IPR000719">
    <property type="entry name" value="Prot_kinase_dom"/>
</dbReference>
<evidence type="ECO:0000313" key="10">
    <source>
        <dbReference type="EMBL" id="CAK9156735.1"/>
    </source>
</evidence>
<keyword evidence="4 7" id="KW-0547">Nucleotide-binding</keyword>
<dbReference type="InterPro" id="IPR050117">
    <property type="entry name" value="MAPK"/>
</dbReference>
<dbReference type="Pfam" id="PF05695">
    <property type="entry name" value="Ycf2"/>
    <property type="match status" value="1"/>
</dbReference>
<dbReference type="InterPro" id="IPR008271">
    <property type="entry name" value="Ser/Thr_kinase_AS"/>
</dbReference>
<dbReference type="PROSITE" id="PS00107">
    <property type="entry name" value="PROTEIN_KINASE_ATP"/>
    <property type="match status" value="1"/>
</dbReference>
<dbReference type="Pfam" id="PF00069">
    <property type="entry name" value="Pkinase"/>
    <property type="match status" value="1"/>
</dbReference>
<keyword evidence="3 8" id="KW-0808">Transferase</keyword>
<evidence type="ECO:0000256" key="4">
    <source>
        <dbReference type="ARBA" id="ARBA00022741"/>
    </source>
</evidence>
<reference evidence="10 11" key="1">
    <citation type="submission" date="2024-02" db="EMBL/GenBank/DDBJ databases">
        <authorList>
            <person name="Vignale AGUSTIN F."/>
            <person name="Sosa J E."/>
            <person name="Modenutti C."/>
        </authorList>
    </citation>
    <scope>NUCLEOTIDE SEQUENCE [LARGE SCALE GENOMIC DNA]</scope>
</reference>
<keyword evidence="8" id="KW-0460">Magnesium</keyword>
<dbReference type="InterPro" id="IPR003527">
    <property type="entry name" value="MAP_kinase_CS"/>
</dbReference>
<sequence length="541" mass="62338">MESSSGSSDHGNIRGVPTHGGRYVQYNVYGNLFEVSRKYVPPIRPVGRGAYGIVCAAVNSETREEVAIKKIGNAFDNRIDAKRTLREIKLLRHMDHENVIAIKDIIRPPQKENFNDVYIVSELMDTDLHQIIRSTQQLTDDHCRYFLYQILRGLKYIHSANVLHRDLKPSNLLLNANCDLKIGDFGLARTTSETDFMTEYVVTRWYRAPELLLNCSEYTAAIDIWSVGCILGEIMTRQPLFPGKDYVHQLRLITELIGSPDDASLGFLRSDNARRYVRQLPQYPRQQLSAKFPNSSPGAVDLLEKMLVFDPSKRITVDEALCHPYLGPLHDINEEPVCPRPFVVDFEQPSCTEEHIKELIWRESVRFLGSRIRIERLSWELLVLWFDLHKDVHLTLTSLHGGGDVFSRLSDKTRTDTLFVACDLLLLWKGENSPVRYRSFLLDEAPAVPHPILLMFFGILFTKHEKINHPFSKEIEEFIGNLIRFVRSFFFDRWPEFHSGLNPTERSTGDQELLNKQQDLYIYQDKDQLTTGNSDLQSVEA</sequence>
<evidence type="ECO:0000313" key="11">
    <source>
        <dbReference type="Proteomes" id="UP001642360"/>
    </source>
</evidence>
<evidence type="ECO:0000256" key="2">
    <source>
        <dbReference type="ARBA" id="ARBA00022527"/>
    </source>
</evidence>
<comment type="caution">
    <text evidence="10">The sequence shown here is derived from an EMBL/GenBank/DDBJ whole genome shotgun (WGS) entry which is preliminary data.</text>
</comment>
<keyword evidence="6 7" id="KW-0067">ATP-binding</keyword>
<dbReference type="SMART" id="SM00220">
    <property type="entry name" value="S_TKc"/>
    <property type="match status" value="1"/>
</dbReference>
<proteinExistence type="inferred from homology"/>
<dbReference type="PROSITE" id="PS50011">
    <property type="entry name" value="PROTEIN_KINASE_DOM"/>
    <property type="match status" value="1"/>
</dbReference>
<evidence type="ECO:0000256" key="7">
    <source>
        <dbReference type="PROSITE-ProRule" id="PRU10141"/>
    </source>
</evidence>
<evidence type="ECO:0000256" key="5">
    <source>
        <dbReference type="ARBA" id="ARBA00022777"/>
    </source>
</evidence>
<name>A0ABC8SLM5_9AQUA</name>
<dbReference type="FunFam" id="1.10.510.10:FF:000013">
    <property type="entry name" value="Mitogen-activated protein kinase"/>
    <property type="match status" value="1"/>
</dbReference>
<dbReference type="AlphaFoldDB" id="A0ABC8SLM5"/>
<dbReference type="PROSITE" id="PS00108">
    <property type="entry name" value="PROTEIN_KINASE_ST"/>
    <property type="match status" value="1"/>
</dbReference>
<dbReference type="InterPro" id="IPR017441">
    <property type="entry name" value="Protein_kinase_ATP_BS"/>
</dbReference>
<organism evidence="10 11">
    <name type="scientific">Ilex paraguariensis</name>
    <name type="common">yerba mate</name>
    <dbReference type="NCBI Taxonomy" id="185542"/>
    <lineage>
        <taxon>Eukaryota</taxon>
        <taxon>Viridiplantae</taxon>
        <taxon>Streptophyta</taxon>
        <taxon>Embryophyta</taxon>
        <taxon>Tracheophyta</taxon>
        <taxon>Spermatophyta</taxon>
        <taxon>Magnoliopsida</taxon>
        <taxon>eudicotyledons</taxon>
        <taxon>Gunneridae</taxon>
        <taxon>Pentapetalae</taxon>
        <taxon>asterids</taxon>
        <taxon>campanulids</taxon>
        <taxon>Aquifoliales</taxon>
        <taxon>Aquifoliaceae</taxon>
        <taxon>Ilex</taxon>
    </lineage>
</organism>
<dbReference type="EMBL" id="CAUOFW020002903">
    <property type="protein sequence ID" value="CAK9156735.1"/>
    <property type="molecule type" value="Genomic_DNA"/>
</dbReference>
<accession>A0ABC8SLM5</accession>
<feature type="binding site" evidence="7">
    <location>
        <position position="70"/>
    </location>
    <ligand>
        <name>ATP</name>
        <dbReference type="ChEBI" id="CHEBI:30616"/>
    </ligand>
</feature>
<dbReference type="PROSITE" id="PS01351">
    <property type="entry name" value="MAPK"/>
    <property type="match status" value="1"/>
</dbReference>
<comment type="activity regulation">
    <text evidence="8">Activated by threonine and tyrosine phosphorylation.</text>
</comment>
<dbReference type="GO" id="GO:0005524">
    <property type="term" value="F:ATP binding"/>
    <property type="evidence" value="ECO:0007669"/>
    <property type="project" value="UniProtKB-UniRule"/>
</dbReference>
<evidence type="ECO:0000259" key="9">
    <source>
        <dbReference type="PROSITE" id="PS50011"/>
    </source>
</evidence>
<dbReference type="InterPro" id="IPR056777">
    <property type="entry name" value="Ycf2_N"/>
</dbReference>
<keyword evidence="11" id="KW-1185">Reference proteome</keyword>
<comment type="similarity">
    <text evidence="8">Belongs to the protein kinase superfamily. Ser/Thr protein kinase family. MAP kinase subfamily.</text>
</comment>
<evidence type="ECO:0000256" key="1">
    <source>
        <dbReference type="ARBA" id="ARBA00008832"/>
    </source>
</evidence>
<gene>
    <name evidence="10" type="ORF">ILEXP_LOCUS25286</name>
</gene>
<dbReference type="SUPFAM" id="SSF56112">
    <property type="entry name" value="Protein kinase-like (PK-like)"/>
    <property type="match status" value="1"/>
</dbReference>
<keyword evidence="5 8" id="KW-0418">Kinase</keyword>
<protein>
    <recommendedName>
        <fullName evidence="8">Mitogen-activated protein kinase</fullName>
        <ecNumber evidence="8">2.7.11.24</ecNumber>
    </recommendedName>
</protein>
<evidence type="ECO:0000256" key="3">
    <source>
        <dbReference type="ARBA" id="ARBA00022679"/>
    </source>
</evidence>
<comment type="catalytic activity">
    <reaction evidence="8">
        <text>L-threonyl-[protein] + ATP = O-phospho-L-threonyl-[protein] + ADP + H(+)</text>
        <dbReference type="Rhea" id="RHEA:46608"/>
        <dbReference type="Rhea" id="RHEA-COMP:11060"/>
        <dbReference type="Rhea" id="RHEA-COMP:11605"/>
        <dbReference type="ChEBI" id="CHEBI:15378"/>
        <dbReference type="ChEBI" id="CHEBI:30013"/>
        <dbReference type="ChEBI" id="CHEBI:30616"/>
        <dbReference type="ChEBI" id="CHEBI:61977"/>
        <dbReference type="ChEBI" id="CHEBI:456216"/>
        <dbReference type="EC" id="2.7.11.24"/>
    </reaction>
</comment>